<dbReference type="HOGENOM" id="CLU_584538_0_0_1"/>
<reference evidence="3" key="2">
    <citation type="submission" date="2024-10" db="UniProtKB">
        <authorList>
            <consortium name="EnsemblProtists"/>
        </authorList>
    </citation>
    <scope>IDENTIFICATION</scope>
</reference>
<dbReference type="AlphaFoldDB" id="A0A0D3KP34"/>
<accession>A0A0D3KP34</accession>
<reference evidence="4" key="1">
    <citation type="journal article" date="2013" name="Nature">
        <title>Pan genome of the phytoplankton Emiliania underpins its global distribution.</title>
        <authorList>
            <person name="Read B.A."/>
            <person name="Kegel J."/>
            <person name="Klute M.J."/>
            <person name="Kuo A."/>
            <person name="Lefebvre S.C."/>
            <person name="Maumus F."/>
            <person name="Mayer C."/>
            <person name="Miller J."/>
            <person name="Monier A."/>
            <person name="Salamov A."/>
            <person name="Young J."/>
            <person name="Aguilar M."/>
            <person name="Claverie J.M."/>
            <person name="Frickenhaus S."/>
            <person name="Gonzalez K."/>
            <person name="Herman E.K."/>
            <person name="Lin Y.C."/>
            <person name="Napier J."/>
            <person name="Ogata H."/>
            <person name="Sarno A.F."/>
            <person name="Shmutz J."/>
            <person name="Schroeder D."/>
            <person name="de Vargas C."/>
            <person name="Verret F."/>
            <person name="von Dassow P."/>
            <person name="Valentin K."/>
            <person name="Van de Peer Y."/>
            <person name="Wheeler G."/>
            <person name="Dacks J.B."/>
            <person name="Delwiche C.F."/>
            <person name="Dyhrman S.T."/>
            <person name="Glockner G."/>
            <person name="John U."/>
            <person name="Richards T."/>
            <person name="Worden A.Z."/>
            <person name="Zhang X."/>
            <person name="Grigoriev I.V."/>
            <person name="Allen A.E."/>
            <person name="Bidle K."/>
            <person name="Borodovsky M."/>
            <person name="Bowler C."/>
            <person name="Brownlee C."/>
            <person name="Cock J.M."/>
            <person name="Elias M."/>
            <person name="Gladyshev V.N."/>
            <person name="Groth M."/>
            <person name="Guda C."/>
            <person name="Hadaegh A."/>
            <person name="Iglesias-Rodriguez M.D."/>
            <person name="Jenkins J."/>
            <person name="Jones B.M."/>
            <person name="Lawson T."/>
            <person name="Leese F."/>
            <person name="Lindquist E."/>
            <person name="Lobanov A."/>
            <person name="Lomsadze A."/>
            <person name="Malik S.B."/>
            <person name="Marsh M.E."/>
            <person name="Mackinder L."/>
            <person name="Mock T."/>
            <person name="Mueller-Roeber B."/>
            <person name="Pagarete A."/>
            <person name="Parker M."/>
            <person name="Probert I."/>
            <person name="Quesneville H."/>
            <person name="Raines C."/>
            <person name="Rensing S.A."/>
            <person name="Riano-Pachon D.M."/>
            <person name="Richier S."/>
            <person name="Rokitta S."/>
            <person name="Shiraiwa Y."/>
            <person name="Soanes D.M."/>
            <person name="van der Giezen M."/>
            <person name="Wahlund T.M."/>
            <person name="Williams B."/>
            <person name="Wilson W."/>
            <person name="Wolfe G."/>
            <person name="Wurch L.L."/>
        </authorList>
    </citation>
    <scope>NUCLEOTIDE SEQUENCE</scope>
</reference>
<dbReference type="PaxDb" id="2903-EOD37519"/>
<feature type="compositionally biased region" description="Pro residues" evidence="1">
    <location>
        <begin position="12"/>
        <end position="29"/>
    </location>
</feature>
<evidence type="ECO:0000313" key="3">
    <source>
        <dbReference type="EnsemblProtists" id="EOD37519"/>
    </source>
</evidence>
<feature type="domain" description="Centrosomal protein CEP104 Zn finger" evidence="2">
    <location>
        <begin position="364"/>
        <end position="421"/>
    </location>
</feature>
<dbReference type="InterPro" id="IPR048738">
    <property type="entry name" value="CEP104_Znf"/>
</dbReference>
<dbReference type="KEGG" id="ehx:EMIHUDRAFT_454873"/>
<keyword evidence="4" id="KW-1185">Reference proteome</keyword>
<evidence type="ECO:0000313" key="4">
    <source>
        <dbReference type="Proteomes" id="UP000013827"/>
    </source>
</evidence>
<organism evidence="3 4">
    <name type="scientific">Emiliania huxleyi (strain CCMP1516)</name>
    <dbReference type="NCBI Taxonomy" id="280463"/>
    <lineage>
        <taxon>Eukaryota</taxon>
        <taxon>Haptista</taxon>
        <taxon>Haptophyta</taxon>
        <taxon>Prymnesiophyceae</taxon>
        <taxon>Isochrysidales</taxon>
        <taxon>Noelaerhabdaceae</taxon>
        <taxon>Emiliania</taxon>
    </lineage>
</organism>
<dbReference type="InterPro" id="IPR052607">
    <property type="entry name" value="CEP104-like"/>
</dbReference>
<dbReference type="eggNOG" id="KOG4825">
    <property type="taxonomic scope" value="Eukaryota"/>
</dbReference>
<evidence type="ECO:0000259" key="2">
    <source>
        <dbReference type="Pfam" id="PF21039"/>
    </source>
</evidence>
<evidence type="ECO:0000256" key="1">
    <source>
        <dbReference type="SAM" id="MobiDB-lite"/>
    </source>
</evidence>
<dbReference type="PANTHER" id="PTHR13371:SF0">
    <property type="entry name" value="CENTROSOMAL PROTEIN OF 104 KDA"/>
    <property type="match status" value="1"/>
</dbReference>
<dbReference type="PANTHER" id="PTHR13371">
    <property type="entry name" value="GLYCINE-, GLUTAMATE-, THIENYLCYCLOHEXYLPIPERIDINE-BINDING PROTEIN"/>
    <property type="match status" value="1"/>
</dbReference>
<dbReference type="GO" id="GO:0005929">
    <property type="term" value="C:cilium"/>
    <property type="evidence" value="ECO:0007669"/>
    <property type="project" value="TreeGrafter"/>
</dbReference>
<dbReference type="Pfam" id="PF21039">
    <property type="entry name" value="CEP104_ZnF"/>
    <property type="match status" value="1"/>
</dbReference>
<name>A0A0D3KP34_EMIH1</name>
<proteinExistence type="predicted"/>
<dbReference type="Pfam" id="PF21040">
    <property type="entry name" value="CEP104-like_TOG"/>
    <property type="match status" value="1"/>
</dbReference>
<feature type="region of interest" description="Disordered" evidence="1">
    <location>
        <begin position="1"/>
        <end position="172"/>
    </location>
</feature>
<dbReference type="Proteomes" id="UP000013827">
    <property type="component" value="Unassembled WGS sequence"/>
</dbReference>
<sequence length="468" mass="50138">MARDAMARRPAEPAPAPPPPPHPRSPPPSGAARAAPTPPLAGGIVRPPSSRQRSPLPPPLSPPLPQPSPPPLASTGVASPAEEQQRRREQQQQRRQQQQAERQRDGGEERGAEQQRGEKRGGGGPGGVRRATNQREHDERPIAAAPLSGAESEAAEGVDDVPPPEPLEAASRKEAEACGLLELYGEEVAARVFSRSWQVRQSGMAAAAAKAPSLVGERRALAAAAKVMLIGASDKMARPQPRNSRPPPFLRPSLTRRVRAAPGALGSRDAERELRPLLLSWRDKLSDSNGRVREAAEGALLALCSLPAIGPSAVGALLVAPLPPAKRNSSQAWLGRLAPLQRLLREHGPQGGEEAGGFEVGPDQCQFCLRRDAAWVSEEALDLHFWKECPLLTSCEQCGQVVEAAGLNEHLLSECDCSKPFRYGPPLGEDAEYVGCPFCQQPLPSDIDGLRRHLAHECAANPRLMDQQ</sequence>
<feature type="compositionally biased region" description="Basic and acidic residues" evidence="1">
    <location>
        <begin position="1"/>
        <end position="11"/>
    </location>
</feature>
<dbReference type="RefSeq" id="XP_005789948.1">
    <property type="nucleotide sequence ID" value="XM_005789891.1"/>
</dbReference>
<feature type="compositionally biased region" description="Basic and acidic residues" evidence="1">
    <location>
        <begin position="101"/>
        <end position="121"/>
    </location>
</feature>
<protein>
    <recommendedName>
        <fullName evidence="2">Centrosomal protein CEP104 Zn finger domain-containing protein</fullName>
    </recommendedName>
</protein>
<dbReference type="GeneID" id="17282789"/>
<dbReference type="EnsemblProtists" id="EOD37519">
    <property type="protein sequence ID" value="EOD37519"/>
    <property type="gene ID" value="EMIHUDRAFT_454873"/>
</dbReference>
<feature type="compositionally biased region" description="Basic and acidic residues" evidence="1">
    <location>
        <begin position="83"/>
        <end position="92"/>
    </location>
</feature>
<feature type="compositionally biased region" description="Pro residues" evidence="1">
    <location>
        <begin position="55"/>
        <end position="72"/>
    </location>
</feature>